<organism evidence="2 3">
    <name type="scientific">Acinetobacter wuhouensis</name>
    <dbReference type="NCBI Taxonomy" id="1879050"/>
    <lineage>
        <taxon>Bacteria</taxon>
        <taxon>Pseudomonadati</taxon>
        <taxon>Pseudomonadota</taxon>
        <taxon>Gammaproteobacteria</taxon>
        <taxon>Moraxellales</taxon>
        <taxon>Moraxellaceae</taxon>
        <taxon>Acinetobacter</taxon>
    </lineage>
</organism>
<reference evidence="2 3" key="1">
    <citation type="submission" date="2018-10" db="EMBL/GenBank/DDBJ databases">
        <title>The complete genome of Acinetobacter wuhouensis strain WCHAW010062.</title>
        <authorList>
            <person name="Hu Y."/>
            <person name="Long H."/>
            <person name="Feng Y."/>
            <person name="Zong Z."/>
        </authorList>
    </citation>
    <scope>NUCLEOTIDE SEQUENCE [LARGE SCALE GENOMIC DNA]</scope>
    <source>
        <strain evidence="2 3">WCHAW010062</strain>
    </source>
</reference>
<evidence type="ECO:0000256" key="1">
    <source>
        <dbReference type="SAM" id="SignalP"/>
    </source>
</evidence>
<sequence length="248" mass="28277">MKKIILSLLLLSSHAAFADNLNATEQKEIQGIINLFKKNDQNAITNNIRYPLIREEPIPSIDNKAQMKQRFNQVFDQKLMKNIANSKLSQWQSVGWRGIMLDSGTVWISDKQITAVNYSSDAEQLYKQQLITTQKQKLHPSLKTFKAPELQFKTAKFQVRIDQMNNGKYRYASWGRNQAQIQKPDLILNNGQIVMDGSGGNHNFIFKSGAYQYIVYRNILGTDETLDTTLEVSKNGKTVLSQAGTLFK</sequence>
<gene>
    <name evidence="2" type="ORF">CDG68_14780</name>
</gene>
<protein>
    <recommendedName>
        <fullName evidence="4">Periplasmic protein</fullName>
    </recommendedName>
</protein>
<accession>A0A3G2T3P8</accession>
<evidence type="ECO:0000313" key="2">
    <source>
        <dbReference type="EMBL" id="AYO54838.1"/>
    </source>
</evidence>
<dbReference type="Proteomes" id="UP000279962">
    <property type="component" value="Chromosome"/>
</dbReference>
<keyword evidence="1" id="KW-0732">Signal</keyword>
<evidence type="ECO:0008006" key="4">
    <source>
        <dbReference type="Google" id="ProtNLM"/>
    </source>
</evidence>
<name>A0A3G2T3P8_9GAMM</name>
<feature type="signal peptide" evidence="1">
    <location>
        <begin position="1"/>
        <end position="18"/>
    </location>
</feature>
<dbReference type="RefSeq" id="WP_087553973.1">
    <property type="nucleotide sequence ID" value="NZ_CP033133.1"/>
</dbReference>
<evidence type="ECO:0000313" key="3">
    <source>
        <dbReference type="Proteomes" id="UP000279962"/>
    </source>
</evidence>
<proteinExistence type="predicted"/>
<feature type="chain" id="PRO_5018064463" description="Periplasmic protein" evidence="1">
    <location>
        <begin position="19"/>
        <end position="248"/>
    </location>
</feature>
<dbReference type="AlphaFoldDB" id="A0A3G2T3P8"/>
<dbReference type="EMBL" id="CP033133">
    <property type="protein sequence ID" value="AYO54838.1"/>
    <property type="molecule type" value="Genomic_DNA"/>
</dbReference>